<dbReference type="Gene3D" id="3.10.180.10">
    <property type="entry name" value="2,3-Dihydroxybiphenyl 1,2-Dioxygenase, domain 1"/>
    <property type="match status" value="2"/>
</dbReference>
<dbReference type="Pfam" id="PF21701">
    <property type="entry name" value="GLOD4_C"/>
    <property type="match status" value="1"/>
</dbReference>
<dbReference type="EMBL" id="UPTC01000104">
    <property type="protein sequence ID" value="VBB26439.1"/>
    <property type="molecule type" value="Genomic_DNA"/>
</dbReference>
<evidence type="ECO:0000313" key="5">
    <source>
        <dbReference type="Proteomes" id="UP000276991"/>
    </source>
</evidence>
<gene>
    <name evidence="4" type="ORF">NAV_LOCUS1269</name>
</gene>
<dbReference type="AlphaFoldDB" id="A0A498S999"/>
<dbReference type="InterPro" id="IPR043193">
    <property type="entry name" value="GLOD4"/>
</dbReference>
<evidence type="ECO:0000313" key="4">
    <source>
        <dbReference type="EMBL" id="VBB26439.1"/>
    </source>
</evidence>
<comment type="similarity">
    <text evidence="1">Belongs to the glyoxalase I family.</text>
</comment>
<dbReference type="PANTHER" id="PTHR46466:SF1">
    <property type="entry name" value="GLYOXALASE DOMAIN-CONTAINING PROTEIN 4"/>
    <property type="match status" value="1"/>
</dbReference>
<feature type="domain" description="VOC" evidence="3">
    <location>
        <begin position="46"/>
        <end position="182"/>
    </location>
</feature>
<dbReference type="PROSITE" id="PS51819">
    <property type="entry name" value="VOC"/>
    <property type="match status" value="2"/>
</dbReference>
<keyword evidence="5" id="KW-1185">Reference proteome</keyword>
<evidence type="ECO:0000256" key="2">
    <source>
        <dbReference type="ARBA" id="ARBA00022737"/>
    </source>
</evidence>
<proteinExistence type="inferred from homology"/>
<name>A0A498S999_ACAVI</name>
<dbReference type="InterPro" id="IPR029068">
    <property type="entry name" value="Glyas_Bleomycin-R_OHBP_Dase"/>
</dbReference>
<dbReference type="Proteomes" id="UP000276991">
    <property type="component" value="Unassembled WGS sequence"/>
</dbReference>
<dbReference type="InterPro" id="IPR037523">
    <property type="entry name" value="VOC_core"/>
</dbReference>
<evidence type="ECO:0000259" key="3">
    <source>
        <dbReference type="PROSITE" id="PS51819"/>
    </source>
</evidence>
<organism evidence="4 5">
    <name type="scientific">Acanthocheilonema viteae</name>
    <name type="common">Filarial nematode worm</name>
    <name type="synonym">Dipetalonema viteae</name>
    <dbReference type="NCBI Taxonomy" id="6277"/>
    <lineage>
        <taxon>Eukaryota</taxon>
        <taxon>Metazoa</taxon>
        <taxon>Ecdysozoa</taxon>
        <taxon>Nematoda</taxon>
        <taxon>Chromadorea</taxon>
        <taxon>Rhabditida</taxon>
        <taxon>Spirurina</taxon>
        <taxon>Spiruromorpha</taxon>
        <taxon>Filarioidea</taxon>
        <taxon>Onchocercidae</taxon>
        <taxon>Acanthocheilonema</taxon>
    </lineage>
</organism>
<reference evidence="4 5" key="1">
    <citation type="submission" date="2018-08" db="EMBL/GenBank/DDBJ databases">
        <authorList>
            <person name="Laetsch R D."/>
            <person name="Stevens L."/>
            <person name="Kumar S."/>
            <person name="Blaxter L. M."/>
        </authorList>
    </citation>
    <scope>NUCLEOTIDE SEQUENCE [LARGE SCALE GENOMIC DNA]</scope>
</reference>
<feature type="domain" description="VOC" evidence="3">
    <location>
        <begin position="179"/>
        <end position="297"/>
    </location>
</feature>
<dbReference type="PANTHER" id="PTHR46466">
    <property type="entry name" value="GLYOXALASE DOMAIN-CONTAINING PROTEIN 4"/>
    <property type="match status" value="1"/>
</dbReference>
<accession>A0A498S999</accession>
<dbReference type="InterPro" id="IPR043194">
    <property type="entry name" value="GLOD4_C"/>
</dbReference>
<protein>
    <recommendedName>
        <fullName evidence="3">VOC domain-containing protein</fullName>
    </recommendedName>
</protein>
<keyword evidence="2" id="KW-0677">Repeat</keyword>
<dbReference type="CDD" id="cd16357">
    <property type="entry name" value="GLOD4_C"/>
    <property type="match status" value="1"/>
</dbReference>
<evidence type="ECO:0000256" key="1">
    <source>
        <dbReference type="ARBA" id="ARBA00010363"/>
    </source>
</evidence>
<dbReference type="STRING" id="6277.A0A498S999"/>
<dbReference type="OrthoDB" id="1545884at2759"/>
<dbReference type="SUPFAM" id="SSF54593">
    <property type="entry name" value="Glyoxalase/Bleomycin resistance protein/Dihydroxybiphenyl dioxygenase"/>
    <property type="match status" value="2"/>
</dbReference>
<sequence>MFLSDTEKDPMLVYPLELHGSWKDSLAPSKVQDVFHTLKVVFTMTRALHYVFKIANRKMSRDFFINVLKMKVLRHEEFKEGCKATCNGPYNGRWSKTMVGYGSENDHFVLELTYNYPISSYKLGNDFGGICIRSTDVFESCKNYEKAVIMVNGELEVEDPDGHKFYISSHGPESAVADPIYKVKLNTPDLEQTLNYWIELLNFTKIKKNENCFIVSTGEKEKVEWNFINARIDRRTGFGRIAFSVPVKELEPIQKKMEETKQKILTPLVKLDTPDKAAVEVVILADPNDHEICFVGDEAFRELSRIDLNADIKLLRAIDDDKSGEYKIPLILLKCLAKNNSAE</sequence>